<reference evidence="4 5" key="1">
    <citation type="submission" date="2020-02" db="EMBL/GenBank/DDBJ databases">
        <title>Draft genome sequence of Lactococcus sp. Hs30E4-3.</title>
        <authorList>
            <person name="Noda S."/>
            <person name="Yuki M."/>
            <person name="Ohkuma M."/>
        </authorList>
    </citation>
    <scope>NUCLEOTIDE SEQUENCE [LARGE SCALE GENOMIC DNA]</scope>
    <source>
        <strain evidence="4 5">Hs30E4-3</strain>
    </source>
</reference>
<dbReference type="GO" id="GO:0009330">
    <property type="term" value="C:DNA topoisomerase type II (double strand cut, ATP-hydrolyzing) complex"/>
    <property type="evidence" value="ECO:0007669"/>
    <property type="project" value="TreeGrafter"/>
</dbReference>
<dbReference type="Gene3D" id="2.120.10.90">
    <property type="entry name" value="DNA gyrase/topoisomerase IV, subunit A, C-terminal"/>
    <property type="match status" value="1"/>
</dbReference>
<feature type="region of interest" description="Disordered" evidence="2">
    <location>
        <begin position="1646"/>
        <end position="1811"/>
    </location>
</feature>
<dbReference type="PANTHER" id="PTHR43493:SF9">
    <property type="entry name" value="DNA TOPOISOMERASE 4 SUBUNIT A"/>
    <property type="match status" value="1"/>
</dbReference>
<evidence type="ECO:0000256" key="2">
    <source>
        <dbReference type="SAM" id="MobiDB-lite"/>
    </source>
</evidence>
<feature type="compositionally biased region" description="Polar residues" evidence="2">
    <location>
        <begin position="1527"/>
        <end position="1538"/>
    </location>
</feature>
<feature type="compositionally biased region" description="Polar residues" evidence="2">
    <location>
        <begin position="1307"/>
        <end position="1318"/>
    </location>
</feature>
<feature type="domain" description="Mucin binding" evidence="3">
    <location>
        <begin position="844"/>
        <end position="918"/>
    </location>
</feature>
<dbReference type="EMBL" id="BLLI01000030">
    <property type="protein sequence ID" value="GFH42587.1"/>
    <property type="molecule type" value="Genomic_DNA"/>
</dbReference>
<feature type="compositionally biased region" description="Polar residues" evidence="2">
    <location>
        <begin position="1395"/>
        <end position="1406"/>
    </location>
</feature>
<dbReference type="GO" id="GO:0005737">
    <property type="term" value="C:cytoplasm"/>
    <property type="evidence" value="ECO:0007669"/>
    <property type="project" value="TreeGrafter"/>
</dbReference>
<name>A0A6A0BFH9_9LACT</name>
<dbReference type="InterPro" id="IPR041558">
    <property type="entry name" value="MucBP_2"/>
</dbReference>
<feature type="compositionally biased region" description="Acidic residues" evidence="2">
    <location>
        <begin position="1586"/>
        <end position="1612"/>
    </location>
</feature>
<feature type="compositionally biased region" description="Acidic residues" evidence="2">
    <location>
        <begin position="1211"/>
        <end position="1228"/>
    </location>
</feature>
<dbReference type="GO" id="GO:0003918">
    <property type="term" value="F:DNA topoisomerase type II (double strand cut, ATP-hydrolyzing) activity"/>
    <property type="evidence" value="ECO:0007669"/>
    <property type="project" value="TreeGrafter"/>
</dbReference>
<dbReference type="InterPro" id="IPR035516">
    <property type="entry name" value="Gyrase/topoIV_suA_C"/>
</dbReference>
<feature type="compositionally biased region" description="Polar residues" evidence="2">
    <location>
        <begin position="1269"/>
        <end position="1280"/>
    </location>
</feature>
<dbReference type="InterPro" id="IPR028974">
    <property type="entry name" value="TSP_type-3_rpt"/>
</dbReference>
<dbReference type="SUPFAM" id="SSF103647">
    <property type="entry name" value="TSP type-3 repeat"/>
    <property type="match status" value="2"/>
</dbReference>
<feature type="compositionally biased region" description="Polar residues" evidence="2">
    <location>
        <begin position="1038"/>
        <end position="1060"/>
    </location>
</feature>
<feature type="compositionally biased region" description="Acidic residues" evidence="2">
    <location>
        <begin position="1123"/>
        <end position="1144"/>
    </location>
</feature>
<dbReference type="InterPro" id="IPR046776">
    <property type="entry name" value="Pectate_lyase_5"/>
</dbReference>
<accession>A0A6A0BFH9</accession>
<feature type="compositionally biased region" description="Polar residues" evidence="2">
    <location>
        <begin position="1483"/>
        <end position="1494"/>
    </location>
</feature>
<dbReference type="InterPro" id="IPR050220">
    <property type="entry name" value="Type_II_DNA_Topoisomerases"/>
</dbReference>
<feature type="region of interest" description="Disordered" evidence="2">
    <location>
        <begin position="1038"/>
        <end position="1617"/>
    </location>
</feature>
<dbReference type="Pfam" id="PF20585">
    <property type="entry name" value="Pectate_lyase_5"/>
    <property type="match status" value="1"/>
</dbReference>
<feature type="compositionally biased region" description="Basic and acidic residues" evidence="2">
    <location>
        <begin position="1062"/>
        <end position="1074"/>
    </location>
</feature>
<dbReference type="PANTHER" id="PTHR43493">
    <property type="entry name" value="DNA GYRASE/TOPOISOMERASE SUBUNIT A"/>
    <property type="match status" value="1"/>
</dbReference>
<protein>
    <recommendedName>
        <fullName evidence="3">Mucin binding domain-containing protein</fullName>
    </recommendedName>
</protein>
<dbReference type="InterPro" id="IPR022263">
    <property type="entry name" value="KxYKxGKxW"/>
</dbReference>
<dbReference type="Pfam" id="PF17965">
    <property type="entry name" value="MucBP_2"/>
    <property type="match status" value="1"/>
</dbReference>
<dbReference type="Gene3D" id="3.10.20.470">
    <property type="match status" value="1"/>
</dbReference>
<feature type="compositionally biased region" description="Basic and acidic residues" evidence="2">
    <location>
        <begin position="1679"/>
        <end position="1688"/>
    </location>
</feature>
<dbReference type="GO" id="GO:0003677">
    <property type="term" value="F:DNA binding"/>
    <property type="evidence" value="ECO:0007669"/>
    <property type="project" value="TreeGrafter"/>
</dbReference>
<proteinExistence type="predicted"/>
<feature type="compositionally biased region" description="Acidic residues" evidence="2">
    <location>
        <begin position="1322"/>
        <end position="1348"/>
    </location>
</feature>
<feature type="compositionally biased region" description="Acidic residues" evidence="2">
    <location>
        <begin position="1498"/>
        <end position="1524"/>
    </location>
</feature>
<feature type="compositionally biased region" description="Polar residues" evidence="2">
    <location>
        <begin position="1439"/>
        <end position="1450"/>
    </location>
</feature>
<evidence type="ECO:0000259" key="3">
    <source>
        <dbReference type="Pfam" id="PF17965"/>
    </source>
</evidence>
<feature type="compositionally biased region" description="Acidic residues" evidence="2">
    <location>
        <begin position="1284"/>
        <end position="1305"/>
    </location>
</feature>
<organism evidence="4 5">
    <name type="scientific">Pseudolactococcus hodotermopsidis</name>
    <dbReference type="NCBI Taxonomy" id="2709157"/>
    <lineage>
        <taxon>Bacteria</taxon>
        <taxon>Bacillati</taxon>
        <taxon>Bacillota</taxon>
        <taxon>Bacilli</taxon>
        <taxon>Lactobacillales</taxon>
        <taxon>Streptococcaceae</taxon>
        <taxon>Pseudolactococcus</taxon>
    </lineage>
</organism>
<feature type="compositionally biased region" description="Acidic residues" evidence="2">
    <location>
        <begin position="1246"/>
        <end position="1267"/>
    </location>
</feature>
<dbReference type="NCBIfam" id="TIGR03715">
    <property type="entry name" value="KxYKxGKxW"/>
    <property type="match status" value="1"/>
</dbReference>
<feature type="compositionally biased region" description="Low complexity" evidence="2">
    <location>
        <begin position="1112"/>
        <end position="1122"/>
    </location>
</feature>
<comment type="caution">
    <text evidence="4">The sequence shown here is derived from an EMBL/GenBank/DDBJ whole genome shotgun (WGS) entry which is preliminary data.</text>
</comment>
<evidence type="ECO:0000313" key="5">
    <source>
        <dbReference type="Proteomes" id="UP000480303"/>
    </source>
</evidence>
<feature type="compositionally biased region" description="Acidic residues" evidence="2">
    <location>
        <begin position="1410"/>
        <end position="1436"/>
    </location>
</feature>
<evidence type="ECO:0000256" key="1">
    <source>
        <dbReference type="ARBA" id="ARBA00022729"/>
    </source>
</evidence>
<feature type="compositionally biased region" description="Acidic residues" evidence="2">
    <location>
        <begin position="1454"/>
        <end position="1480"/>
    </location>
</feature>
<feature type="compositionally biased region" description="Polar residues" evidence="2">
    <location>
        <begin position="1231"/>
        <end position="1242"/>
    </location>
</feature>
<dbReference type="GO" id="GO:0005524">
    <property type="term" value="F:ATP binding"/>
    <property type="evidence" value="ECO:0007669"/>
    <property type="project" value="TreeGrafter"/>
</dbReference>
<dbReference type="RefSeq" id="WP_172208756.1">
    <property type="nucleotide sequence ID" value="NZ_BLLI01000030.1"/>
</dbReference>
<gene>
    <name evidence="4" type="ORF">Hs30E_11380</name>
</gene>
<feature type="compositionally biased region" description="Acidic residues" evidence="2">
    <location>
        <begin position="1076"/>
        <end position="1102"/>
    </location>
</feature>
<feature type="compositionally biased region" description="Acidic residues" evidence="2">
    <location>
        <begin position="1660"/>
        <end position="1678"/>
    </location>
</feature>
<feature type="compositionally biased region" description="Acidic residues" evidence="2">
    <location>
        <begin position="1366"/>
        <end position="1392"/>
    </location>
</feature>
<feature type="compositionally biased region" description="Polar residues" evidence="2">
    <location>
        <begin position="1351"/>
        <end position="1362"/>
    </location>
</feature>
<dbReference type="GO" id="GO:0005509">
    <property type="term" value="F:calcium ion binding"/>
    <property type="evidence" value="ECO:0007669"/>
    <property type="project" value="InterPro"/>
</dbReference>
<sequence>MKKFNLSELLHQNKEIKNTNYRMWKSGKKWIYASSILTMIVGGIAGKGLSLSADENDAVVVIDAPSEELEETAERPSLLVEPTIAVKETLRVSGMLDDEREDFENVVLGNDNTPIQSATSLYVPLPYSVRDVYNGTAATMIKMMPDIAIAGISDSAVIQGAYVSVSNMADFKLAYEHKYIRYIDIAADFSYADAVGGIANATSNSLAEHTESLIINGNGHTVDFGRMIFRLGNPSDNTPFTVTGLNVIGRTDDDLALFNAAKARAKWDLNIDNVSYTGNVNRLFRLLGNASDNKVTLSGNVYSSCTQELGLANQVDFANGANVVHERSAEGKAKPMIEASSYPSTFNVGDGVTIVGDATQQTIASSGELFHDLNTMTVGDNVTWYQASFPTLFGASTNRNYTFGKNFNMTAVELTSADSWTVSANSNFTFGTGAVLNIEQWHGDNVIEIANGGTVRFASPKALRINQMVDSGSPLINGAGQFMIDNSSIVNQGDSLKFATMTISGGTAKIDRVAGDTTTPTSLPVTDFHELQVNDVANGTIKINYIDQAATSTTDTAHIVKTIDFDVNAKDAYGNKQYYIGQELLGEVSTLVHDNMPENYKWALGNQVNPIAATDQQAKGDPTTTSDNGNAKGQLERMIVPMEGVEYVYNVYVHANDDADVQYQYVNSLTGEILDVSGVKLSELEAVRGLATASVGSIIDWSNPYYAFTTIPDGYKLDDTKPLPKNLTVAADNNPISQFSVVPTRQRVELTIKAVNSEKTQTITVWGVTGQTMTYAELVAQYNDDNLLPYFEGYRLSDEDEAQTFTFDNSDTLVRTGDKAGDVWIETVDEAQKLELTLAEDIQTGSVTYLDGTTGKTLEVKPISGIAGTAISNSSDCAAQIAAYVADGYVLKTSTLPMDATFDHDRDVSQDYLVTLVHNTHVVEDIYTVNYDVYHVYDTNATKNFITSQTVEVKKTYYYDESDKIEYTKDTDETLYALNGVYGNGYPEAAKYEIVDSASHPNVTVDENGLVKMVTVFANDEVGWLEGPDVNVEVNLNGIPTTGTDRGQDGTATVNGSGTINYERDVDSLEHSDNVSDSDEDSDSEEDSDSDEDSDSEQDSESESNYKVTHYSEALSDSLADSESTEDSDSLADSDSEQDSDSTADSDSSYHVAHHSEALSDSLADSESTEDSDSLADSDSEQDSDSIADSDSSYHVAHYSDELSDSLADSESTEDSDSLADSDSEQDSESIVTSDSSYQVAQYSDDLSDSLEDSESTEDSDSLEDSDSIVTSDSSYQVAQYSDDLSDSLEDSESTEDSDSLEDSDSIVTSDSSYQAAQYSDDLSDSLEDSESTEDSDSLADSDSEQDSDSIVTSDSSYQAAQYSDELSDSLEDSESTEESDSLADSDSEQDSDSIVTSDSSYQVAQYSDELSDSLEDSESTEESDSLADSDSEQDSDSIVTSDSSYQVAQYSDELSDSLEDSESMEESDSLADSDSEQDSDSIVTSDSSYQVAQYSDDLSDSLEDSESMEESDSLADSDSEQDSDSIVTSDSSYQVAQYSDELSDSLEDSESMEDSDSLADSDSEQDSDSIVTSDSAYRVIQYSEDLSDSLEDSDSALDSDSVADSESEEFSDSVFDSDSLYDLEHAWDDIPDNTWYEGNRDNEIAKLGDVDGDGVPNSLDDDIDGDGVPNDLDDDRDGDGISNDRDQTPNGAADPVDNGHHDGDLTKPIVTPADVDGDGLSNLQDPDIDGDGVPNVIDPDIDGDGIFNAYDPTPNGDQSGQLIPDNKYGNGDKTHPITAPGDVDNDGVPNSKDEDIDGDGIPNAIDPDIDGDGIPNEVDRTPFGAPDPFVIPNTAPTPIAAPIPLTATPVTPATPIPSKILPNTAAADITDDSQLVSMIGLGGLVASAAYLGGRKPEVSFVTLTTDNYIKRTDDDIPAEKVKFVKAQNTTFFAEKASLSDAILLFTNLGRMIYSPVQDLAQVNFDSDAKGQAISELANDIETFEKVVFAKVVSSFASDELLTVVTKKGFVKQIALSDLTPNDNYKETSVVYDVLSEDDVVFFVNGTSESSTLFTTENHNAVMIDISEIPVLGLSEIGTRLQALAANDSLSRCFC</sequence>
<evidence type="ECO:0000313" key="4">
    <source>
        <dbReference type="EMBL" id="GFH42587.1"/>
    </source>
</evidence>
<keyword evidence="5" id="KW-1185">Reference proteome</keyword>
<feature type="compositionally biased region" description="Acidic residues" evidence="2">
    <location>
        <begin position="1542"/>
        <end position="1568"/>
    </location>
</feature>
<feature type="compositionally biased region" description="Acidic residues" evidence="2">
    <location>
        <begin position="1167"/>
        <end position="1188"/>
    </location>
</feature>
<dbReference type="GO" id="GO:0006265">
    <property type="term" value="P:DNA topological change"/>
    <property type="evidence" value="ECO:0007669"/>
    <property type="project" value="TreeGrafter"/>
</dbReference>
<dbReference type="Gene3D" id="4.10.1080.10">
    <property type="entry name" value="TSP type-3 repeat"/>
    <property type="match status" value="1"/>
</dbReference>
<dbReference type="Proteomes" id="UP000480303">
    <property type="component" value="Unassembled WGS sequence"/>
</dbReference>
<keyword evidence="1" id="KW-0732">Signal</keyword>
<dbReference type="SUPFAM" id="SSF101904">
    <property type="entry name" value="GyrA/ParC C-terminal domain-like"/>
    <property type="match status" value="1"/>
</dbReference>